<dbReference type="PANTHER" id="PTHR23517">
    <property type="entry name" value="RESISTANCE PROTEIN MDTM, PUTATIVE-RELATED-RELATED"/>
    <property type="match status" value="1"/>
</dbReference>
<dbReference type="InterPro" id="IPR036259">
    <property type="entry name" value="MFS_trans_sf"/>
</dbReference>
<evidence type="ECO:0000256" key="6">
    <source>
        <dbReference type="ARBA" id="ARBA00023136"/>
    </source>
</evidence>
<comment type="subcellular location">
    <subcellularLocation>
        <location evidence="1">Cell membrane</location>
        <topology evidence="1">Multi-pass membrane protein</topology>
    </subcellularLocation>
</comment>
<sequence length="398" mass="39591">MTRRVNLGPLYLAGFTTAFGAHGVAAAIGTETAELGLSFLGLGVILAVYDIAEVILKPLFGVLSDRVGVKPVIVGGLAVFAGACLLGVFASTPVLLALARLGQGAAAAAFSPASSAAVARLAGAGAAGRYFGRYGSWKGLGYAAGPLLGAGLIMWAGLPALFVALTVLSVVAAGWAAWGIPQITVLPKARATLAELVRQSTARSFLGPVILLATATAVLGVAVGFLPYLGTQIGLEPLASMAAVTVLALISAIIQPGMGRRHDTAPHRSRILMTSAGVLLTAGLAAVSVTPGLVTIYIAATLIGVGVGVITPLGFAVLAAATPPNRMGRTMGSAELGREVGDAGGPILVGAIAAAASLPLALATMGLVSLLATGVGSTLLQSPKPKRPKPRESDPPPA</sequence>
<dbReference type="InterPro" id="IPR050171">
    <property type="entry name" value="MFS_Transporters"/>
</dbReference>
<proteinExistence type="predicted"/>
<feature type="transmembrane region" description="Helical" evidence="8">
    <location>
        <begin position="162"/>
        <end position="184"/>
    </location>
</feature>
<dbReference type="PROSITE" id="PS50850">
    <property type="entry name" value="MFS"/>
    <property type="match status" value="1"/>
</dbReference>
<keyword evidence="2" id="KW-0813">Transport</keyword>
<dbReference type="SUPFAM" id="SSF103473">
    <property type="entry name" value="MFS general substrate transporter"/>
    <property type="match status" value="1"/>
</dbReference>
<comment type="caution">
    <text evidence="10">The sequence shown here is derived from an EMBL/GenBank/DDBJ whole genome shotgun (WGS) entry which is preliminary data.</text>
</comment>
<feature type="domain" description="Major facilitator superfamily (MFS) profile" evidence="9">
    <location>
        <begin position="6"/>
        <end position="384"/>
    </location>
</feature>
<evidence type="ECO:0000256" key="5">
    <source>
        <dbReference type="ARBA" id="ARBA00022989"/>
    </source>
</evidence>
<dbReference type="RefSeq" id="WP_344097010.1">
    <property type="nucleotide sequence ID" value="NZ_BAAAOG010000010.1"/>
</dbReference>
<keyword evidence="4 8" id="KW-0812">Transmembrane</keyword>
<dbReference type="Proteomes" id="UP001499933">
    <property type="component" value="Unassembled WGS sequence"/>
</dbReference>
<gene>
    <name evidence="10" type="ORF">GCM10009776_34430</name>
</gene>
<evidence type="ECO:0000256" key="8">
    <source>
        <dbReference type="SAM" id="Phobius"/>
    </source>
</evidence>
<dbReference type="InterPro" id="IPR020846">
    <property type="entry name" value="MFS_dom"/>
</dbReference>
<feature type="transmembrane region" description="Helical" evidence="8">
    <location>
        <begin position="296"/>
        <end position="319"/>
    </location>
</feature>
<accession>A0ABN2RG60</accession>
<feature type="transmembrane region" description="Helical" evidence="8">
    <location>
        <begin position="139"/>
        <end position="156"/>
    </location>
</feature>
<dbReference type="PANTHER" id="PTHR23517:SF3">
    <property type="entry name" value="INTEGRAL MEMBRANE TRANSPORT PROTEIN"/>
    <property type="match status" value="1"/>
</dbReference>
<evidence type="ECO:0000256" key="3">
    <source>
        <dbReference type="ARBA" id="ARBA00022475"/>
    </source>
</evidence>
<keyword evidence="5 8" id="KW-1133">Transmembrane helix</keyword>
<keyword evidence="6 8" id="KW-0472">Membrane</keyword>
<evidence type="ECO:0000259" key="9">
    <source>
        <dbReference type="PROSITE" id="PS50850"/>
    </source>
</evidence>
<name>A0ABN2RG60_9MICO</name>
<dbReference type="Gene3D" id="1.20.1250.20">
    <property type="entry name" value="MFS general substrate transporter like domains"/>
    <property type="match status" value="1"/>
</dbReference>
<dbReference type="InterPro" id="IPR001958">
    <property type="entry name" value="Tet-R_TetA/multi-R_MdtG-like"/>
</dbReference>
<dbReference type="InterPro" id="IPR011701">
    <property type="entry name" value="MFS"/>
</dbReference>
<feature type="transmembrane region" description="Helical" evidence="8">
    <location>
        <begin position="238"/>
        <end position="259"/>
    </location>
</feature>
<feature type="region of interest" description="Disordered" evidence="7">
    <location>
        <begin position="379"/>
        <end position="398"/>
    </location>
</feature>
<keyword evidence="3" id="KW-1003">Cell membrane</keyword>
<feature type="transmembrane region" description="Helical" evidence="8">
    <location>
        <begin position="36"/>
        <end position="60"/>
    </location>
</feature>
<dbReference type="PRINTS" id="PR01035">
    <property type="entry name" value="TCRTETA"/>
</dbReference>
<organism evidence="10 11">
    <name type="scientific">Microbacterium deminutum</name>
    <dbReference type="NCBI Taxonomy" id="344164"/>
    <lineage>
        <taxon>Bacteria</taxon>
        <taxon>Bacillati</taxon>
        <taxon>Actinomycetota</taxon>
        <taxon>Actinomycetes</taxon>
        <taxon>Micrococcales</taxon>
        <taxon>Microbacteriaceae</taxon>
        <taxon>Microbacterium</taxon>
    </lineage>
</organism>
<evidence type="ECO:0000256" key="2">
    <source>
        <dbReference type="ARBA" id="ARBA00022448"/>
    </source>
</evidence>
<evidence type="ECO:0000256" key="7">
    <source>
        <dbReference type="SAM" id="MobiDB-lite"/>
    </source>
</evidence>
<dbReference type="Pfam" id="PF07690">
    <property type="entry name" value="MFS_1"/>
    <property type="match status" value="1"/>
</dbReference>
<evidence type="ECO:0000313" key="11">
    <source>
        <dbReference type="Proteomes" id="UP001499933"/>
    </source>
</evidence>
<feature type="transmembrane region" description="Helical" evidence="8">
    <location>
        <begin position="72"/>
        <end position="99"/>
    </location>
</feature>
<reference evidence="10 11" key="1">
    <citation type="journal article" date="2019" name="Int. J. Syst. Evol. Microbiol.">
        <title>The Global Catalogue of Microorganisms (GCM) 10K type strain sequencing project: providing services to taxonomists for standard genome sequencing and annotation.</title>
        <authorList>
            <consortium name="The Broad Institute Genomics Platform"/>
            <consortium name="The Broad Institute Genome Sequencing Center for Infectious Disease"/>
            <person name="Wu L."/>
            <person name="Ma J."/>
        </authorList>
    </citation>
    <scope>NUCLEOTIDE SEQUENCE [LARGE SCALE GENOMIC DNA]</scope>
    <source>
        <strain evidence="10 11">JCM 14901</strain>
    </source>
</reference>
<evidence type="ECO:0000313" key="10">
    <source>
        <dbReference type="EMBL" id="GAA1968456.1"/>
    </source>
</evidence>
<keyword evidence="11" id="KW-1185">Reference proteome</keyword>
<protein>
    <recommendedName>
        <fullName evidence="9">Major facilitator superfamily (MFS) profile domain-containing protein</fullName>
    </recommendedName>
</protein>
<dbReference type="EMBL" id="BAAAOG010000010">
    <property type="protein sequence ID" value="GAA1968456.1"/>
    <property type="molecule type" value="Genomic_DNA"/>
</dbReference>
<feature type="transmembrane region" description="Helical" evidence="8">
    <location>
        <begin position="105"/>
        <end position="127"/>
    </location>
</feature>
<feature type="transmembrane region" description="Helical" evidence="8">
    <location>
        <begin position="271"/>
        <end position="290"/>
    </location>
</feature>
<evidence type="ECO:0000256" key="1">
    <source>
        <dbReference type="ARBA" id="ARBA00004651"/>
    </source>
</evidence>
<evidence type="ECO:0000256" key="4">
    <source>
        <dbReference type="ARBA" id="ARBA00022692"/>
    </source>
</evidence>
<feature type="transmembrane region" description="Helical" evidence="8">
    <location>
        <begin position="205"/>
        <end position="226"/>
    </location>
</feature>